<protein>
    <submittedName>
        <fullName evidence="1">Uncharacterized protein</fullName>
    </submittedName>
</protein>
<dbReference type="AlphaFoldDB" id="C6LKH5"/>
<evidence type="ECO:0000313" key="2">
    <source>
        <dbReference type="Proteomes" id="UP000005561"/>
    </source>
</evidence>
<name>C6LKH5_9FIRM</name>
<gene>
    <name evidence="1" type="ORF">BRYFOR_09162</name>
</gene>
<accession>C6LKH5</accession>
<sequence length="55" mass="6568">MFKVKSCDLKVNDTSKLEITICDFKFGKQRVWRKKKFTVCFYRARDSNALIGFKK</sequence>
<proteinExistence type="predicted"/>
<organism evidence="1 2">
    <name type="scientific">Marvinbryantia formatexigens DSM 14469</name>
    <dbReference type="NCBI Taxonomy" id="478749"/>
    <lineage>
        <taxon>Bacteria</taxon>
        <taxon>Bacillati</taxon>
        <taxon>Bacillota</taxon>
        <taxon>Clostridia</taxon>
        <taxon>Lachnospirales</taxon>
        <taxon>Lachnospiraceae</taxon>
        <taxon>Marvinbryantia</taxon>
    </lineage>
</organism>
<dbReference type="Proteomes" id="UP000005561">
    <property type="component" value="Unassembled WGS sequence"/>
</dbReference>
<evidence type="ECO:0000313" key="1">
    <source>
        <dbReference type="EMBL" id="EET58874.1"/>
    </source>
</evidence>
<dbReference type="EMBL" id="ACCL02000024">
    <property type="protein sequence ID" value="EET58874.1"/>
    <property type="molecule type" value="Genomic_DNA"/>
</dbReference>
<keyword evidence="2" id="KW-1185">Reference proteome</keyword>
<comment type="caution">
    <text evidence="1">The sequence shown here is derived from an EMBL/GenBank/DDBJ whole genome shotgun (WGS) entry which is preliminary data.</text>
</comment>
<reference evidence="1" key="1">
    <citation type="submission" date="2009-07" db="EMBL/GenBank/DDBJ databases">
        <authorList>
            <person name="Weinstock G."/>
            <person name="Sodergren E."/>
            <person name="Clifton S."/>
            <person name="Fulton L."/>
            <person name="Fulton B."/>
            <person name="Courtney L."/>
            <person name="Fronick C."/>
            <person name="Harrison M."/>
            <person name="Strong C."/>
            <person name="Farmer C."/>
            <person name="Delahaunty K."/>
            <person name="Markovic C."/>
            <person name="Hall O."/>
            <person name="Minx P."/>
            <person name="Tomlinson C."/>
            <person name="Mitreva M."/>
            <person name="Nelson J."/>
            <person name="Hou S."/>
            <person name="Wollam A."/>
            <person name="Pepin K.H."/>
            <person name="Johnson M."/>
            <person name="Bhonagiri V."/>
            <person name="Nash W.E."/>
            <person name="Warren W."/>
            <person name="Chinwalla A."/>
            <person name="Mardis E.R."/>
            <person name="Wilson R.K."/>
        </authorList>
    </citation>
    <scope>NUCLEOTIDE SEQUENCE [LARGE SCALE GENOMIC DNA]</scope>
    <source>
        <strain evidence="1">DSM 14469</strain>
    </source>
</reference>